<organism evidence="1 2">
    <name type="scientific">Pneumocystis oryctolagi</name>
    <dbReference type="NCBI Taxonomy" id="42067"/>
    <lineage>
        <taxon>Eukaryota</taxon>
        <taxon>Fungi</taxon>
        <taxon>Dikarya</taxon>
        <taxon>Ascomycota</taxon>
        <taxon>Taphrinomycotina</taxon>
        <taxon>Pneumocystomycetes</taxon>
        <taxon>Pneumocystaceae</taxon>
        <taxon>Pneumocystis</taxon>
    </lineage>
</organism>
<dbReference type="Proteomes" id="UP000768646">
    <property type="component" value="Unassembled WGS sequence"/>
</dbReference>
<protein>
    <submittedName>
        <fullName evidence="1">Uncharacterized protein</fullName>
    </submittedName>
</protein>
<sequence>ISSQIYQSIFRKNSVFIGTIFASAFIFKLAFDQGTKAIWDYVNQNKQWKDIREKYIKD</sequence>
<name>A0ACB7CAH3_9ASCO</name>
<keyword evidence="2" id="KW-1185">Reference proteome</keyword>
<dbReference type="EMBL" id="JABTEG010000015">
    <property type="protein sequence ID" value="KAG4303908.1"/>
    <property type="molecule type" value="Genomic_DNA"/>
</dbReference>
<evidence type="ECO:0000313" key="2">
    <source>
        <dbReference type="Proteomes" id="UP000768646"/>
    </source>
</evidence>
<comment type="caution">
    <text evidence="1">The sequence shown here is derived from an EMBL/GenBank/DDBJ whole genome shotgun (WGS) entry which is preliminary data.</text>
</comment>
<accession>A0ACB7CAH3</accession>
<reference evidence="1 2" key="1">
    <citation type="journal article" date="2021" name="Commun. Biol.">
        <title>Genomic insights into the host specific adaptation of the Pneumocystis genus.</title>
        <authorList>
            <person name="Cisse O.H."/>
            <person name="Ma L."/>
            <person name="Dekker J.P."/>
            <person name="Khil P.P."/>
            <person name="Youn J.-H."/>
            <person name="Brenchley J.M."/>
            <person name="Blair R."/>
            <person name="Pahar B."/>
            <person name="Chabe M."/>
            <person name="Van Rompay K.K.A."/>
            <person name="Keesler R."/>
            <person name="Sukura A."/>
            <person name="Hirsch V."/>
            <person name="Kutty G."/>
            <person name="Liu Y."/>
            <person name="Peng L."/>
            <person name="Chen J."/>
            <person name="Song J."/>
            <person name="Weissenbacher-Lang C."/>
            <person name="Xu J."/>
            <person name="Upham N.S."/>
            <person name="Stajich J.E."/>
            <person name="Cuomo C.A."/>
            <person name="Cushion M.T."/>
            <person name="Kovacs J.A."/>
        </authorList>
    </citation>
    <scope>NUCLEOTIDE SEQUENCE [LARGE SCALE GENOMIC DNA]</scope>
    <source>
        <strain evidence="1 2">RABM</strain>
    </source>
</reference>
<feature type="non-terminal residue" evidence="1">
    <location>
        <position position="1"/>
    </location>
</feature>
<proteinExistence type="predicted"/>
<evidence type="ECO:0000313" key="1">
    <source>
        <dbReference type="EMBL" id="KAG4303908.1"/>
    </source>
</evidence>
<gene>
    <name evidence="1" type="ORF">PORY_002697</name>
</gene>